<keyword evidence="4" id="KW-1185">Reference proteome</keyword>
<dbReference type="EMBL" id="PJQY01000618">
    <property type="protein sequence ID" value="PQQ09484.1"/>
    <property type="molecule type" value="Genomic_DNA"/>
</dbReference>
<feature type="domain" description="Transposase (putative) gypsy type" evidence="2">
    <location>
        <begin position="42"/>
        <end position="106"/>
    </location>
</feature>
<protein>
    <recommendedName>
        <fullName evidence="2">Transposase (putative) gypsy type domain-containing protein</fullName>
    </recommendedName>
</protein>
<feature type="transmembrane region" description="Helical" evidence="1">
    <location>
        <begin position="170"/>
        <end position="196"/>
    </location>
</feature>
<sequence length="211" mass="24534">MTHDLLDRIRREYEVPRDVIFALPQGDDCPSRPPRGWVTLYWEMFKNGLRLPLHPFVQRWMAFLGIAPHQMNPNLLRKVFSMFVLWKKHHNIEPSMNILRCCFGLRKSPKQAGFFYLQVLQGKLVENNPTSQKSWKDHWFFSTGCWEVVAGVGKPSALVARRFREKGGMVTFVVLGPAGFFFFFFFGADSVLYVLVAVDWERGELSEDEEG</sequence>
<dbReference type="Proteomes" id="UP000250321">
    <property type="component" value="Unassembled WGS sequence"/>
</dbReference>
<keyword evidence="1" id="KW-0472">Membrane</keyword>
<proteinExistence type="predicted"/>
<dbReference type="InterPro" id="IPR007321">
    <property type="entry name" value="Transposase_28"/>
</dbReference>
<reference evidence="3 4" key="1">
    <citation type="submission" date="2018-02" db="EMBL/GenBank/DDBJ databases">
        <title>Draft genome of wild Prunus yedoensis var. nudiflora.</title>
        <authorList>
            <person name="Baek S."/>
            <person name="Kim J.-H."/>
            <person name="Choi K."/>
            <person name="Kim G.-B."/>
            <person name="Cho A."/>
            <person name="Jang H."/>
            <person name="Shin C.-H."/>
            <person name="Yu H.-J."/>
            <person name="Mun J.-H."/>
        </authorList>
    </citation>
    <scope>NUCLEOTIDE SEQUENCE [LARGE SCALE GENOMIC DNA]</scope>
    <source>
        <strain evidence="4">cv. Jeju island</strain>
        <tissue evidence="3">Leaf</tissue>
    </source>
</reference>
<evidence type="ECO:0000313" key="4">
    <source>
        <dbReference type="Proteomes" id="UP000250321"/>
    </source>
</evidence>
<comment type="caution">
    <text evidence="3">The sequence shown here is derived from an EMBL/GenBank/DDBJ whole genome shotgun (WGS) entry which is preliminary data.</text>
</comment>
<dbReference type="Pfam" id="PF04195">
    <property type="entry name" value="Transposase_28"/>
    <property type="match status" value="1"/>
</dbReference>
<dbReference type="STRING" id="2094558.A0A314YW75"/>
<evidence type="ECO:0000259" key="2">
    <source>
        <dbReference type="Pfam" id="PF04195"/>
    </source>
</evidence>
<keyword evidence="1" id="KW-1133">Transmembrane helix</keyword>
<evidence type="ECO:0000313" key="3">
    <source>
        <dbReference type="EMBL" id="PQQ09484.1"/>
    </source>
</evidence>
<name>A0A314YW75_PRUYE</name>
<dbReference type="OrthoDB" id="1751927at2759"/>
<organism evidence="3 4">
    <name type="scientific">Prunus yedoensis var. nudiflora</name>
    <dbReference type="NCBI Taxonomy" id="2094558"/>
    <lineage>
        <taxon>Eukaryota</taxon>
        <taxon>Viridiplantae</taxon>
        <taxon>Streptophyta</taxon>
        <taxon>Embryophyta</taxon>
        <taxon>Tracheophyta</taxon>
        <taxon>Spermatophyta</taxon>
        <taxon>Magnoliopsida</taxon>
        <taxon>eudicotyledons</taxon>
        <taxon>Gunneridae</taxon>
        <taxon>Pentapetalae</taxon>
        <taxon>rosids</taxon>
        <taxon>fabids</taxon>
        <taxon>Rosales</taxon>
        <taxon>Rosaceae</taxon>
        <taxon>Amygdaloideae</taxon>
        <taxon>Amygdaleae</taxon>
        <taxon>Prunus</taxon>
    </lineage>
</organism>
<keyword evidence="1" id="KW-0812">Transmembrane</keyword>
<accession>A0A314YW75</accession>
<gene>
    <name evidence="3" type="ORF">Pyn_05761</name>
</gene>
<dbReference type="AlphaFoldDB" id="A0A314YW75"/>
<evidence type="ECO:0000256" key="1">
    <source>
        <dbReference type="SAM" id="Phobius"/>
    </source>
</evidence>